<evidence type="ECO:0000256" key="2">
    <source>
        <dbReference type="ARBA" id="ARBA00022692"/>
    </source>
</evidence>
<keyword evidence="2" id="KW-0812">Transmembrane</keyword>
<dbReference type="GO" id="GO:0070941">
    <property type="term" value="P:eisosome assembly"/>
    <property type="evidence" value="ECO:0007669"/>
    <property type="project" value="TreeGrafter"/>
</dbReference>
<dbReference type="InterPro" id="IPR052649">
    <property type="entry name" value="NCE102-like"/>
</dbReference>
<proteinExistence type="predicted"/>
<dbReference type="InterPro" id="IPR008253">
    <property type="entry name" value="Marvel"/>
</dbReference>
<evidence type="ECO:0000313" key="7">
    <source>
        <dbReference type="Proteomes" id="UP000294847"/>
    </source>
</evidence>
<dbReference type="Proteomes" id="UP000294847">
    <property type="component" value="Chromosome 5"/>
</dbReference>
<accession>A0A4P7NK92</accession>
<sequence>MMEDVVRTVLRLLEILWTLLTTALIGNVIALNINAAGSASSAVNYTMFTCVVAWIAALYGLVTNYVDNILVPIVSFALDGAATLFTFIAAVVLSAKLRVTNCGGRLDSRDLGSDWIGFGSADNQKRCREIQASAVFLWFLLACFVTSLFFTFRSSKRTGKSVLSGPSSMSQVRGV</sequence>
<evidence type="ECO:0000256" key="1">
    <source>
        <dbReference type="ARBA" id="ARBA00004141"/>
    </source>
</evidence>
<dbReference type="Pfam" id="PF01284">
    <property type="entry name" value="MARVEL"/>
    <property type="match status" value="1"/>
</dbReference>
<evidence type="ECO:0000313" key="6">
    <source>
        <dbReference type="EMBL" id="QBZ62440.1"/>
    </source>
</evidence>
<reference evidence="6 7" key="1">
    <citation type="journal article" date="2019" name="Mol. Biol. Evol.">
        <title>Blast fungal genomes show frequent chromosomal changes, gene gains and losses, and effector gene turnover.</title>
        <authorList>
            <person name="Gomez Luciano L.B."/>
            <person name="Jason Tsai I."/>
            <person name="Chuma I."/>
            <person name="Tosa Y."/>
            <person name="Chen Y.H."/>
            <person name="Li J.Y."/>
            <person name="Li M.Y."/>
            <person name="Jade Lu M.Y."/>
            <person name="Nakayashiki H."/>
            <person name="Li W.H."/>
        </authorList>
    </citation>
    <scope>NUCLEOTIDE SEQUENCE [LARGE SCALE GENOMIC DNA]</scope>
    <source>
        <strain evidence="6">MZ5-1-6</strain>
    </source>
</reference>
<dbReference type="PANTHER" id="PTHR28165">
    <property type="entry name" value="NON-CLASSICAL EXPORT PROTEIN 2-RELATED"/>
    <property type="match status" value="1"/>
</dbReference>
<evidence type="ECO:0000256" key="3">
    <source>
        <dbReference type="ARBA" id="ARBA00022989"/>
    </source>
</evidence>
<protein>
    <recommendedName>
        <fullName evidence="5">MARVEL domain-containing protein</fullName>
    </recommendedName>
</protein>
<organism evidence="6 7">
    <name type="scientific">Pyricularia oryzae</name>
    <name type="common">Rice blast fungus</name>
    <name type="synonym">Magnaporthe oryzae</name>
    <dbReference type="NCBI Taxonomy" id="318829"/>
    <lineage>
        <taxon>Eukaryota</taxon>
        <taxon>Fungi</taxon>
        <taxon>Dikarya</taxon>
        <taxon>Ascomycota</taxon>
        <taxon>Pezizomycotina</taxon>
        <taxon>Sordariomycetes</taxon>
        <taxon>Sordariomycetidae</taxon>
        <taxon>Magnaporthales</taxon>
        <taxon>Pyriculariaceae</taxon>
        <taxon>Pyricularia</taxon>
    </lineage>
</organism>
<dbReference type="GO" id="GO:0072659">
    <property type="term" value="P:protein localization to plasma membrane"/>
    <property type="evidence" value="ECO:0007669"/>
    <property type="project" value="TreeGrafter"/>
</dbReference>
<comment type="subcellular location">
    <subcellularLocation>
        <location evidence="1">Membrane</location>
        <topology evidence="1">Multi-pass membrane protein</topology>
    </subcellularLocation>
</comment>
<dbReference type="AlphaFoldDB" id="A0A4P7NK92"/>
<dbReference type="EMBL" id="CP034208">
    <property type="protein sequence ID" value="QBZ62440.1"/>
    <property type="molecule type" value="Genomic_DNA"/>
</dbReference>
<name>A0A4P7NK92_PYROR</name>
<dbReference type="PANTHER" id="PTHR28165:SF1">
    <property type="entry name" value="NON-CLASSICAL EXPORT PROTEIN 2-RELATED"/>
    <property type="match status" value="1"/>
</dbReference>
<keyword evidence="4" id="KW-0472">Membrane</keyword>
<dbReference type="OMA" id="AFMWFLW"/>
<evidence type="ECO:0000256" key="4">
    <source>
        <dbReference type="ARBA" id="ARBA00023136"/>
    </source>
</evidence>
<dbReference type="VEuPathDB" id="FungiDB:M_BR32_EuGene_00026031"/>
<keyword evidence="3" id="KW-1133">Transmembrane helix</keyword>
<gene>
    <name evidence="6" type="ORF">PoMZ_11321</name>
</gene>
<dbReference type="GO" id="GO:0032126">
    <property type="term" value="C:eisosome"/>
    <property type="evidence" value="ECO:0007669"/>
    <property type="project" value="TreeGrafter"/>
</dbReference>
<evidence type="ECO:0000259" key="5">
    <source>
        <dbReference type="Pfam" id="PF01284"/>
    </source>
</evidence>
<feature type="domain" description="MARVEL" evidence="5">
    <location>
        <begin position="7"/>
        <end position="150"/>
    </location>
</feature>
<dbReference type="GO" id="GO:0005886">
    <property type="term" value="C:plasma membrane"/>
    <property type="evidence" value="ECO:0007669"/>
    <property type="project" value="TreeGrafter"/>
</dbReference>